<proteinExistence type="predicted"/>
<protein>
    <submittedName>
        <fullName evidence="1">Uncharacterized protein</fullName>
    </submittedName>
</protein>
<keyword evidence="2" id="KW-1185">Reference proteome</keyword>
<dbReference type="EMBL" id="VCEJ01000008">
    <property type="protein sequence ID" value="TLU98216.1"/>
    <property type="molecule type" value="Genomic_DNA"/>
</dbReference>
<dbReference type="Proteomes" id="UP000306402">
    <property type="component" value="Unassembled WGS sequence"/>
</dbReference>
<reference evidence="1 2" key="1">
    <citation type="submission" date="2019-05" db="EMBL/GenBank/DDBJ databases">
        <authorList>
            <person name="Qu J.-H."/>
        </authorList>
    </citation>
    <scope>NUCLEOTIDE SEQUENCE [LARGE SCALE GENOMIC DNA]</scope>
    <source>
        <strain evidence="1 2">T17</strain>
    </source>
</reference>
<name>A0A5R9KQ52_9BACT</name>
<organism evidence="1 2">
    <name type="scientific">Dyadobacter luticola</name>
    <dbReference type="NCBI Taxonomy" id="1979387"/>
    <lineage>
        <taxon>Bacteria</taxon>
        <taxon>Pseudomonadati</taxon>
        <taxon>Bacteroidota</taxon>
        <taxon>Cytophagia</taxon>
        <taxon>Cytophagales</taxon>
        <taxon>Spirosomataceae</taxon>
        <taxon>Dyadobacter</taxon>
    </lineage>
</organism>
<dbReference type="RefSeq" id="WP_138368314.1">
    <property type="nucleotide sequence ID" value="NZ_VCEJ01000008.1"/>
</dbReference>
<evidence type="ECO:0000313" key="1">
    <source>
        <dbReference type="EMBL" id="TLU98216.1"/>
    </source>
</evidence>
<sequence length="195" mass="22539">MIFILTYGKHYNKHPFTSMLNADDLPFSAEDSIMIEIYSHEFWRAFRIKFLISHSVDPDGELVSDITITQKDLVNGKAFSEAELLEIGKNLFAEVVSKGFVVSFHPIVYVGMKKVLPKFLLLDDPYNSLSGRIFIFRTHFPKFIYELGRENENSHIIAVEDTKYLISVHEDLDEQQSVEPSQLKEAVTWYHFSKG</sequence>
<evidence type="ECO:0000313" key="2">
    <source>
        <dbReference type="Proteomes" id="UP000306402"/>
    </source>
</evidence>
<dbReference type="AlphaFoldDB" id="A0A5R9KQ52"/>
<gene>
    <name evidence="1" type="ORF">FEN17_25935</name>
</gene>
<comment type="caution">
    <text evidence="1">The sequence shown here is derived from an EMBL/GenBank/DDBJ whole genome shotgun (WGS) entry which is preliminary data.</text>
</comment>
<accession>A0A5R9KQ52</accession>